<reference evidence="1 2" key="1">
    <citation type="journal article" date="2012" name="J. Bacteriol.">
        <title>Complete Genome Sequence of the Hyperthermophilic Archaeon Thermococcus sp. Strain CL1, Isolated from a Paralvinella sp. Polychaete Worm Collected from a Hydrothermal Vent.</title>
        <authorList>
            <person name="Jung J.H."/>
            <person name="Holden J.F."/>
            <person name="Seo D.H."/>
            <person name="Park K.H."/>
            <person name="Shin H."/>
            <person name="Ryu S."/>
            <person name="Lee J.H."/>
            <person name="Park C.S."/>
        </authorList>
    </citation>
    <scope>NUCLEOTIDE SEQUENCE [LARGE SCALE GENOMIC DNA]</scope>
    <source>
        <strain evidence="2">DSM 27260 / KACC 17922 / CL1</strain>
    </source>
</reference>
<dbReference type="Proteomes" id="UP000006064">
    <property type="component" value="Chromosome"/>
</dbReference>
<dbReference type="RefSeq" id="WP_014788193.1">
    <property type="nucleotide sequence ID" value="NC_018015.1"/>
</dbReference>
<sequence>MPKVVIEIPPGVRRDFIELQVRRAIEAEVARLAFVEDVAKRLNLDEEDLEEIEALREEAWREFKRELGLG</sequence>
<gene>
    <name evidence="1" type="ORF">CL1_0341</name>
</gene>
<dbReference type="AlphaFoldDB" id="I3ZS68"/>
<name>I3ZS68_THECF</name>
<evidence type="ECO:0000313" key="1">
    <source>
        <dbReference type="EMBL" id="AFL94552.1"/>
    </source>
</evidence>
<organism evidence="1 2">
    <name type="scientific">Thermococcus cleftensis (strain DSM 27260 / KACC 17922 / CL1)</name>
    <dbReference type="NCBI Taxonomy" id="163003"/>
    <lineage>
        <taxon>Archaea</taxon>
        <taxon>Methanobacteriati</taxon>
        <taxon>Methanobacteriota</taxon>
        <taxon>Thermococci</taxon>
        <taxon>Thermococcales</taxon>
        <taxon>Thermococcaceae</taxon>
        <taxon>Thermococcus</taxon>
    </lineage>
</organism>
<dbReference type="KEGG" id="thm:CL1_0341"/>
<dbReference type="STRING" id="163003.CL1_0341"/>
<proteinExistence type="predicted"/>
<dbReference type="OrthoDB" id="102167at2157"/>
<accession>I3ZS68</accession>
<keyword evidence="2" id="KW-1185">Reference proteome</keyword>
<dbReference type="HOGENOM" id="CLU_202939_0_0_2"/>
<dbReference type="GeneID" id="13038015"/>
<protein>
    <submittedName>
        <fullName evidence="1">Uncharacterized protein</fullName>
    </submittedName>
</protein>
<evidence type="ECO:0000313" key="2">
    <source>
        <dbReference type="Proteomes" id="UP000006064"/>
    </source>
</evidence>
<dbReference type="EMBL" id="CP003651">
    <property type="protein sequence ID" value="AFL94552.1"/>
    <property type="molecule type" value="Genomic_DNA"/>
</dbReference>